<comment type="caution">
    <text evidence="1">The sequence shown here is derived from an EMBL/GenBank/DDBJ whole genome shotgun (WGS) entry which is preliminary data.</text>
</comment>
<proteinExistence type="predicted"/>
<sequence>MLFLGWQPEGSQADILTIIRVRDSRHNTKE</sequence>
<protein>
    <submittedName>
        <fullName evidence="1">Uncharacterized protein</fullName>
    </submittedName>
</protein>
<reference evidence="1 2" key="1">
    <citation type="submission" date="2010-04" db="EMBL/GenBank/DDBJ databases">
        <title>The Genome Sequence of Escherichia coli H386.</title>
        <authorList>
            <consortium name="The Broad Institute Genome Sequencing Platform"/>
            <consortium name="The Broad Institute Genome Sequencing Center for Infectious Disease"/>
            <person name="Feldgarden M."/>
            <person name="Gordon D.M."/>
            <person name="Johnson J.R."/>
            <person name="Johnston B.D."/>
            <person name="Young S."/>
            <person name="Zeng Q."/>
            <person name="Koehrsen M."/>
            <person name="Alvarado L."/>
            <person name="Berlin A.M."/>
            <person name="Borenstein D."/>
            <person name="Chapman S.B."/>
            <person name="Chen Z."/>
            <person name="Engels R."/>
            <person name="Freedman E."/>
            <person name="Gellesch M."/>
            <person name="Goldberg J."/>
            <person name="Griggs A."/>
            <person name="Gujja S."/>
            <person name="Heilman E.R."/>
            <person name="Heiman D.I."/>
            <person name="Hepburn T.A."/>
            <person name="Howarth C."/>
            <person name="Jen D."/>
            <person name="Larson L."/>
            <person name="Mehta T."/>
            <person name="Park D."/>
            <person name="Pearson M."/>
            <person name="Richards J."/>
            <person name="Roberts A."/>
            <person name="Saif S."/>
            <person name="Shea T.D."/>
            <person name="Shenoy N."/>
            <person name="Sisk P."/>
            <person name="Stolte C."/>
            <person name="Sykes S.N."/>
            <person name="Walk T."/>
            <person name="White J."/>
            <person name="Yandava C."/>
            <person name="Haas B."/>
            <person name="Henn M.R."/>
            <person name="Nusbaum C."/>
            <person name="Birren B."/>
        </authorList>
    </citation>
    <scope>NUCLEOTIDE SEQUENCE [LARGE SCALE GENOMIC DNA]</scope>
    <source>
        <strain evidence="1 2">H386</strain>
    </source>
</reference>
<accession>A0A1X3JA48</accession>
<name>A0A1X3JA48_ECOLX</name>
<dbReference type="AlphaFoldDB" id="A0A1X3JA48"/>
<organism evidence="1 2">
    <name type="scientific">Escherichia coli H386</name>
    <dbReference type="NCBI Taxonomy" id="656397"/>
    <lineage>
        <taxon>Bacteria</taxon>
        <taxon>Pseudomonadati</taxon>
        <taxon>Pseudomonadota</taxon>
        <taxon>Gammaproteobacteria</taxon>
        <taxon>Enterobacterales</taxon>
        <taxon>Enterobacteriaceae</taxon>
        <taxon>Escherichia</taxon>
    </lineage>
</organism>
<dbReference type="EMBL" id="ADJB01000085">
    <property type="protein sequence ID" value="OSL02126.1"/>
    <property type="molecule type" value="Genomic_DNA"/>
</dbReference>
<evidence type="ECO:0000313" key="1">
    <source>
        <dbReference type="EMBL" id="OSL02126.1"/>
    </source>
</evidence>
<evidence type="ECO:0000313" key="2">
    <source>
        <dbReference type="Proteomes" id="UP000193045"/>
    </source>
</evidence>
<dbReference type="Proteomes" id="UP000193045">
    <property type="component" value="Unassembled WGS sequence"/>
</dbReference>
<gene>
    <name evidence="1" type="ORF">ECVG_03437</name>
</gene>